<dbReference type="FunFam" id="1.10.10.2150:FF:000001">
    <property type="entry name" value="Ribosomal RNA-processing protein 8"/>
    <property type="match status" value="1"/>
</dbReference>
<keyword evidence="12" id="KW-1185">Reference proteome</keyword>
<proteinExistence type="inferred from homology"/>
<dbReference type="PANTHER" id="PTHR12787">
    <property type="entry name" value="RIBOSOMAL RNA-PROCESSING PROTEIN 8"/>
    <property type="match status" value="1"/>
</dbReference>
<evidence type="ECO:0000256" key="8">
    <source>
        <dbReference type="ARBA" id="ARBA00076672"/>
    </source>
</evidence>
<dbReference type="GO" id="GO:0005730">
    <property type="term" value="C:nucleolus"/>
    <property type="evidence" value="ECO:0007669"/>
    <property type="project" value="UniProtKB-SubCell"/>
</dbReference>
<comment type="subcellular location">
    <subcellularLocation>
        <location evidence="1 9">Nucleus</location>
        <location evidence="1 9">Nucleolus</location>
    </subcellularLocation>
</comment>
<dbReference type="CDD" id="cd02440">
    <property type="entry name" value="AdoMet_MTases"/>
    <property type="match status" value="1"/>
</dbReference>
<feature type="compositionally biased region" description="Basic and acidic residues" evidence="10">
    <location>
        <begin position="98"/>
        <end position="108"/>
    </location>
</feature>
<dbReference type="GO" id="GO:0042273">
    <property type="term" value="P:ribosomal large subunit biogenesis"/>
    <property type="evidence" value="ECO:0007669"/>
    <property type="project" value="TreeGrafter"/>
</dbReference>
<feature type="region of interest" description="Disordered" evidence="10">
    <location>
        <begin position="49"/>
        <end position="134"/>
    </location>
</feature>
<evidence type="ECO:0000256" key="2">
    <source>
        <dbReference type="ARBA" id="ARBA00006301"/>
    </source>
</evidence>
<dbReference type="InterPro" id="IPR007823">
    <property type="entry name" value="RRP8"/>
</dbReference>
<protein>
    <recommendedName>
        <fullName evidence="8 9">Ribosomal RNA-processing protein 8</fullName>
        <ecNumber evidence="9">2.1.1.-</ecNumber>
    </recommendedName>
</protein>
<evidence type="ECO:0000313" key="12">
    <source>
        <dbReference type="Proteomes" id="UP001175228"/>
    </source>
</evidence>
<evidence type="ECO:0000256" key="1">
    <source>
        <dbReference type="ARBA" id="ARBA00004604"/>
    </source>
</evidence>
<feature type="compositionally biased region" description="Basic and acidic residues" evidence="10">
    <location>
        <begin position="77"/>
        <end position="87"/>
    </location>
</feature>
<keyword evidence="4 9" id="KW-0489">Methyltransferase</keyword>
<evidence type="ECO:0000256" key="5">
    <source>
        <dbReference type="ARBA" id="ARBA00022679"/>
    </source>
</evidence>
<dbReference type="Pfam" id="PF05148">
    <property type="entry name" value="Methyltransf_8"/>
    <property type="match status" value="1"/>
</dbReference>
<dbReference type="PANTHER" id="PTHR12787:SF0">
    <property type="entry name" value="RIBOSOMAL RNA-PROCESSING PROTEIN 8"/>
    <property type="match status" value="1"/>
</dbReference>
<dbReference type="EC" id="2.1.1.-" evidence="9"/>
<evidence type="ECO:0000256" key="7">
    <source>
        <dbReference type="ARBA" id="ARBA00023242"/>
    </source>
</evidence>
<keyword evidence="6 9" id="KW-0949">S-adenosyl-L-methionine</keyword>
<name>A0AA39UKT0_9AGAR</name>
<evidence type="ECO:0000256" key="3">
    <source>
        <dbReference type="ARBA" id="ARBA00022552"/>
    </source>
</evidence>
<dbReference type="SUPFAM" id="SSF53335">
    <property type="entry name" value="S-adenosyl-L-methionine-dependent methyltransferases"/>
    <property type="match status" value="1"/>
</dbReference>
<dbReference type="EMBL" id="JAUEPU010000043">
    <property type="protein sequence ID" value="KAK0487034.1"/>
    <property type="molecule type" value="Genomic_DNA"/>
</dbReference>
<organism evidence="11 12">
    <name type="scientific">Armillaria luteobubalina</name>
    <dbReference type="NCBI Taxonomy" id="153913"/>
    <lineage>
        <taxon>Eukaryota</taxon>
        <taxon>Fungi</taxon>
        <taxon>Dikarya</taxon>
        <taxon>Basidiomycota</taxon>
        <taxon>Agaricomycotina</taxon>
        <taxon>Agaricomycetes</taxon>
        <taxon>Agaricomycetidae</taxon>
        <taxon>Agaricales</taxon>
        <taxon>Marasmiineae</taxon>
        <taxon>Physalacriaceae</taxon>
        <taxon>Armillaria</taxon>
    </lineage>
</organism>
<evidence type="ECO:0000256" key="6">
    <source>
        <dbReference type="ARBA" id="ARBA00022691"/>
    </source>
</evidence>
<dbReference type="GO" id="GO:0016433">
    <property type="term" value="F:rRNA (adenine) methyltransferase activity"/>
    <property type="evidence" value="ECO:0007669"/>
    <property type="project" value="TreeGrafter"/>
</dbReference>
<feature type="region of interest" description="Disordered" evidence="10">
    <location>
        <begin position="1"/>
        <end position="35"/>
    </location>
</feature>
<dbReference type="Proteomes" id="UP001175228">
    <property type="component" value="Unassembled WGS sequence"/>
</dbReference>
<evidence type="ECO:0000313" key="11">
    <source>
        <dbReference type="EMBL" id="KAK0487034.1"/>
    </source>
</evidence>
<evidence type="ECO:0000256" key="9">
    <source>
        <dbReference type="RuleBase" id="RU365074"/>
    </source>
</evidence>
<comment type="caution">
    <text evidence="11">The sequence shown here is derived from an EMBL/GenBank/DDBJ whole genome shotgun (WGS) entry which is preliminary data.</text>
</comment>
<dbReference type="InterPro" id="IPR029063">
    <property type="entry name" value="SAM-dependent_MTases_sf"/>
</dbReference>
<dbReference type="InterPro" id="IPR042036">
    <property type="entry name" value="RRP8_N"/>
</dbReference>
<evidence type="ECO:0000256" key="4">
    <source>
        <dbReference type="ARBA" id="ARBA00022603"/>
    </source>
</evidence>
<dbReference type="Gene3D" id="1.10.10.2150">
    <property type="entry name" value="Ribosomal RNA-processing protein 8, N-terminal domain"/>
    <property type="match status" value="1"/>
</dbReference>
<gene>
    <name evidence="11" type="ORF">EDD18DRAFT_1082043</name>
</gene>
<accession>A0AA39UKT0</accession>
<dbReference type="Gene3D" id="3.40.50.150">
    <property type="entry name" value="Vaccinia Virus protein VP39"/>
    <property type="match status" value="1"/>
</dbReference>
<evidence type="ECO:0000256" key="10">
    <source>
        <dbReference type="SAM" id="MobiDB-lite"/>
    </source>
</evidence>
<keyword evidence="3 9" id="KW-0698">rRNA processing</keyword>
<keyword evidence="7 9" id="KW-0539">Nucleus</keyword>
<comment type="similarity">
    <text evidence="2 9">Belongs to the methyltransferase superfamily. RRP8 family.</text>
</comment>
<sequence length="378" mass="42292">MPLFDVPGWSVKSDPVPEANLSSRKRKRTSEDSEKMLAAEANLGKLMSRFKGNLSSQRIKGPKSVDKSSKASSIKKSKIDAHEEKKKVISLPRPLKPVNERQSLDRPTKRVKTKHRVESSASADVVEEKKSDGLTSLQKEMKESLNGARFRMINETLYKSNSSEAFSMMQEDKNEVRRQLKYHTGFRHQVQSWPTNPVETYITVLSDCPPKTVIADLGCGDAAIARALLPKGFTVLSFDLVSTNAFVVEADICDKLPLPGSEPVHDKGDGEGHTVDVVVCALSLMGVNWPNCIREAWRVLRPDGELKVAEVASRFGDDKQFISIITSIGFRLSSKDASNTHFTTFEFKKVPRKPKTDKEWTSILSKGDILKPCEYKRR</sequence>
<dbReference type="AlphaFoldDB" id="A0AA39UKT0"/>
<comment type="function">
    <text evidence="9">S-adenosyl-L-methionine-dependent methyltransferase that specifically methylates the N(1) position of adenine in helix 25.1 in 25S rRNA. Required both for ribosomal 40S and 60S subunits biogenesis. Required for efficient pre-rRNA cleavage at site A2.</text>
</comment>
<keyword evidence="5 9" id="KW-0808">Transferase</keyword>
<reference evidence="11" key="1">
    <citation type="submission" date="2023-06" db="EMBL/GenBank/DDBJ databases">
        <authorList>
            <consortium name="Lawrence Berkeley National Laboratory"/>
            <person name="Ahrendt S."/>
            <person name="Sahu N."/>
            <person name="Indic B."/>
            <person name="Wong-Bajracharya J."/>
            <person name="Merenyi Z."/>
            <person name="Ke H.-M."/>
            <person name="Monk M."/>
            <person name="Kocsube S."/>
            <person name="Drula E."/>
            <person name="Lipzen A."/>
            <person name="Balint B."/>
            <person name="Henrissat B."/>
            <person name="Andreopoulos B."/>
            <person name="Martin F.M."/>
            <person name="Harder C.B."/>
            <person name="Rigling D."/>
            <person name="Ford K.L."/>
            <person name="Foster G.D."/>
            <person name="Pangilinan J."/>
            <person name="Papanicolaou A."/>
            <person name="Barry K."/>
            <person name="LaButti K."/>
            <person name="Viragh M."/>
            <person name="Koriabine M."/>
            <person name="Yan M."/>
            <person name="Riley R."/>
            <person name="Champramary S."/>
            <person name="Plett K.L."/>
            <person name="Tsai I.J."/>
            <person name="Slot J."/>
            <person name="Sipos G."/>
            <person name="Plett J."/>
            <person name="Nagy L.G."/>
            <person name="Grigoriev I.V."/>
        </authorList>
    </citation>
    <scope>NUCLEOTIDE SEQUENCE</scope>
    <source>
        <strain evidence="11">HWK02</strain>
    </source>
</reference>